<feature type="domain" description="Tyr recombinase" evidence="4">
    <location>
        <begin position="221"/>
        <end position="396"/>
    </location>
</feature>
<dbReference type="RefSeq" id="WP_122546224.1">
    <property type="nucleotide sequence ID" value="NZ_QWIV01000008.1"/>
</dbReference>
<dbReference type="CDD" id="cd01185">
    <property type="entry name" value="INTN1_C_like"/>
    <property type="match status" value="1"/>
</dbReference>
<dbReference type="InterPro" id="IPR002104">
    <property type="entry name" value="Integrase_catalytic"/>
</dbReference>
<dbReference type="GO" id="GO:0006310">
    <property type="term" value="P:DNA recombination"/>
    <property type="evidence" value="ECO:0007669"/>
    <property type="project" value="UniProtKB-KW"/>
</dbReference>
<dbReference type="Gene3D" id="1.10.150.130">
    <property type="match status" value="1"/>
</dbReference>
<dbReference type="Proteomes" id="UP000267524">
    <property type="component" value="Unassembled WGS sequence"/>
</dbReference>
<dbReference type="EMBL" id="QWIV01000008">
    <property type="protein sequence ID" value="RMZ60384.1"/>
    <property type="molecule type" value="Genomic_DNA"/>
</dbReference>
<evidence type="ECO:0000313" key="6">
    <source>
        <dbReference type="Proteomes" id="UP000267524"/>
    </source>
</evidence>
<keyword evidence="3" id="KW-0233">DNA recombination</keyword>
<dbReference type="Pfam" id="PF13102">
    <property type="entry name" value="Phage_int_SAM_5"/>
    <property type="match status" value="1"/>
</dbReference>
<dbReference type="InterPro" id="IPR025269">
    <property type="entry name" value="SAM-like_dom"/>
</dbReference>
<dbReference type="AlphaFoldDB" id="A0A3M7LEA4"/>
<dbReference type="Pfam" id="PF17293">
    <property type="entry name" value="Arm-DNA-bind_5"/>
    <property type="match status" value="1"/>
</dbReference>
<dbReference type="GO" id="GO:0003677">
    <property type="term" value="F:DNA binding"/>
    <property type="evidence" value="ECO:0007669"/>
    <property type="project" value="UniProtKB-KW"/>
</dbReference>
<dbReference type="PANTHER" id="PTHR30349:SF64">
    <property type="entry name" value="PROPHAGE INTEGRASE INTD-RELATED"/>
    <property type="match status" value="1"/>
</dbReference>
<comment type="caution">
    <text evidence="5">The sequence shown here is derived from an EMBL/GenBank/DDBJ whole genome shotgun (WGS) entry which is preliminary data.</text>
</comment>
<evidence type="ECO:0000256" key="2">
    <source>
        <dbReference type="ARBA" id="ARBA00023125"/>
    </source>
</evidence>
<name>A0A3M7LEA4_9FLAO</name>
<evidence type="ECO:0000313" key="5">
    <source>
        <dbReference type="EMBL" id="RMZ60384.1"/>
    </source>
</evidence>
<dbReference type="InterPro" id="IPR013762">
    <property type="entry name" value="Integrase-like_cat_sf"/>
</dbReference>
<proteinExistence type="inferred from homology"/>
<dbReference type="Pfam" id="PF00589">
    <property type="entry name" value="Phage_integrase"/>
    <property type="match status" value="1"/>
</dbReference>
<sequence length="404" mass="47449">MNINILKILFLISATRINKQGLVPIICRLTFQGDRKAFSTGLFINPNYWNSKQQKAKPPNDENTFINSQLSLIKNEINQAFLFLQVNEETFDVEDIFLQYKGETPKKNKTVLHVFKEHNDKLEKLVGKDYTIGTFWKFKQAKQLLKDYLKHQYNKNDYQFKDMNLKFVQDYEFYLKSEKNLALATVNKTIQRFRRMIRIAISEGIIDKDPFILYRVKLIKKEVVYLTTEELESLEKHQFSQFRLQQVADMFIFCCYTGLAYSEMSNLEAKHIVKGFDGNYWIKMIREKTQKEISIPLLSKSANIIEKYQKIGSIDKILPVLSNQKFNSYLKEIAEIVGIQKNLTHHIARKTFATTVLLYNDVPMEIVSELLGHSKITITQEHYAKVVNKKVSEQMIKLGKRLKR</sequence>
<protein>
    <submittedName>
        <fullName evidence="5">Site-specific integrase</fullName>
    </submittedName>
</protein>
<dbReference type="PROSITE" id="PS51898">
    <property type="entry name" value="TYR_RECOMBINASE"/>
    <property type="match status" value="1"/>
</dbReference>
<gene>
    <name evidence="5" type="ORF">D1632_05455</name>
</gene>
<dbReference type="Gene3D" id="1.10.443.10">
    <property type="entry name" value="Intergrase catalytic core"/>
    <property type="match status" value="1"/>
</dbReference>
<dbReference type="InterPro" id="IPR011010">
    <property type="entry name" value="DNA_brk_join_enz"/>
</dbReference>
<accession>A0A3M7LEA4</accession>
<dbReference type="InterPro" id="IPR050090">
    <property type="entry name" value="Tyrosine_recombinase_XerCD"/>
</dbReference>
<evidence type="ECO:0000256" key="1">
    <source>
        <dbReference type="ARBA" id="ARBA00008857"/>
    </source>
</evidence>
<dbReference type="InterPro" id="IPR010998">
    <property type="entry name" value="Integrase_recombinase_N"/>
</dbReference>
<organism evidence="5 6">
    <name type="scientific">Chryseobacterium nematophagum</name>
    <dbReference type="NCBI Taxonomy" id="2305228"/>
    <lineage>
        <taxon>Bacteria</taxon>
        <taxon>Pseudomonadati</taxon>
        <taxon>Bacteroidota</taxon>
        <taxon>Flavobacteriia</taxon>
        <taxon>Flavobacteriales</taxon>
        <taxon>Weeksellaceae</taxon>
        <taxon>Chryseobacterium group</taxon>
        <taxon>Chryseobacterium</taxon>
    </lineage>
</organism>
<dbReference type="PANTHER" id="PTHR30349">
    <property type="entry name" value="PHAGE INTEGRASE-RELATED"/>
    <property type="match status" value="1"/>
</dbReference>
<dbReference type="SUPFAM" id="SSF56349">
    <property type="entry name" value="DNA breaking-rejoining enzymes"/>
    <property type="match status" value="1"/>
</dbReference>
<keyword evidence="6" id="KW-1185">Reference proteome</keyword>
<reference evidence="5 6" key="1">
    <citation type="submission" date="2018-08" db="EMBL/GenBank/DDBJ databases">
        <title>Chryseobacterium nematophagum: a novel matrix digesting pathogen of nematodes.</title>
        <authorList>
            <person name="Page A."/>
            <person name="Roberts M."/>
            <person name="Felix M.-A."/>
            <person name="Weir W."/>
        </authorList>
    </citation>
    <scope>NUCLEOTIDE SEQUENCE [LARGE SCALE GENOMIC DNA]</scope>
    <source>
        <strain evidence="5 6">JUb275</strain>
    </source>
</reference>
<dbReference type="GO" id="GO:0015074">
    <property type="term" value="P:DNA integration"/>
    <property type="evidence" value="ECO:0007669"/>
    <property type="project" value="InterPro"/>
</dbReference>
<evidence type="ECO:0000259" key="4">
    <source>
        <dbReference type="PROSITE" id="PS51898"/>
    </source>
</evidence>
<evidence type="ECO:0000256" key="3">
    <source>
        <dbReference type="ARBA" id="ARBA00023172"/>
    </source>
</evidence>
<comment type="similarity">
    <text evidence="1">Belongs to the 'phage' integrase family.</text>
</comment>
<dbReference type="InterPro" id="IPR035386">
    <property type="entry name" value="Arm-DNA-bind_5"/>
</dbReference>
<keyword evidence="2" id="KW-0238">DNA-binding</keyword>